<protein>
    <submittedName>
        <fullName evidence="3">Alpha/beta hydrolase fold domain-containing protein</fullName>
    </submittedName>
</protein>
<dbReference type="PANTHER" id="PTHR34219">
    <property type="entry name" value="IRON-REGULATED INNER MEMBRANE PROTEIN-RELATED"/>
    <property type="match status" value="1"/>
</dbReference>
<comment type="caution">
    <text evidence="3">The sequence shown here is derived from an EMBL/GenBank/DDBJ whole genome shotgun (WGS) entry which is preliminary data.</text>
</comment>
<name>A0A7W4NMW3_9PROT</name>
<dbReference type="GO" id="GO:0016787">
    <property type="term" value="F:hydrolase activity"/>
    <property type="evidence" value="ECO:0007669"/>
    <property type="project" value="UniProtKB-KW"/>
</dbReference>
<dbReference type="AlphaFoldDB" id="A0A7W4NMW3"/>
<accession>A0A7W4NMW3</accession>
<dbReference type="Pfam" id="PF07859">
    <property type="entry name" value="Abhydrolase_3"/>
    <property type="match status" value="1"/>
</dbReference>
<organism evidence="3 4">
    <name type="scientific">Gluconacetobacter sacchari</name>
    <dbReference type="NCBI Taxonomy" id="92759"/>
    <lineage>
        <taxon>Bacteria</taxon>
        <taxon>Pseudomonadati</taxon>
        <taxon>Pseudomonadota</taxon>
        <taxon>Alphaproteobacteria</taxon>
        <taxon>Acetobacterales</taxon>
        <taxon>Acetobacteraceae</taxon>
        <taxon>Gluconacetobacter</taxon>
    </lineage>
</organism>
<feature type="transmembrane region" description="Helical" evidence="1">
    <location>
        <begin position="471"/>
        <end position="493"/>
    </location>
</feature>
<evidence type="ECO:0000313" key="3">
    <source>
        <dbReference type="EMBL" id="MBB2160751.1"/>
    </source>
</evidence>
<keyword evidence="3" id="KW-0378">Hydrolase</keyword>
<dbReference type="Gene3D" id="3.40.50.1820">
    <property type="entry name" value="alpha/beta hydrolase"/>
    <property type="match status" value="1"/>
</dbReference>
<keyword evidence="1" id="KW-0812">Transmembrane</keyword>
<reference evidence="3 4" key="1">
    <citation type="submission" date="2020-04" db="EMBL/GenBank/DDBJ databases">
        <title>Description of novel Gluconacetobacter.</title>
        <authorList>
            <person name="Sombolestani A."/>
        </authorList>
    </citation>
    <scope>NUCLEOTIDE SEQUENCE [LARGE SCALE GENOMIC DNA]</scope>
    <source>
        <strain evidence="3 4">LMG 19747</strain>
    </source>
</reference>
<dbReference type="InterPro" id="IPR029058">
    <property type="entry name" value="AB_hydrolase_fold"/>
</dbReference>
<feature type="domain" description="Alpha/beta hydrolase fold-3" evidence="2">
    <location>
        <begin position="90"/>
        <end position="297"/>
    </location>
</feature>
<dbReference type="SUPFAM" id="SSF53474">
    <property type="entry name" value="alpha/beta-Hydrolases"/>
    <property type="match status" value="1"/>
</dbReference>
<dbReference type="RefSeq" id="WP_182997610.1">
    <property type="nucleotide sequence ID" value="NZ_JABEQJ010000013.1"/>
</dbReference>
<evidence type="ECO:0000259" key="2">
    <source>
        <dbReference type="Pfam" id="PF07859"/>
    </source>
</evidence>
<keyword evidence="1" id="KW-0472">Membrane</keyword>
<evidence type="ECO:0000256" key="1">
    <source>
        <dbReference type="SAM" id="Phobius"/>
    </source>
</evidence>
<proteinExistence type="predicted"/>
<feature type="transmembrane region" description="Helical" evidence="1">
    <location>
        <begin position="525"/>
        <end position="546"/>
    </location>
</feature>
<dbReference type="EMBL" id="JABEQJ010000013">
    <property type="protein sequence ID" value="MBB2160751.1"/>
    <property type="molecule type" value="Genomic_DNA"/>
</dbReference>
<feature type="transmembrane region" description="Helical" evidence="1">
    <location>
        <begin position="677"/>
        <end position="699"/>
    </location>
</feature>
<sequence length="712" mass="76295">MTSPPLADPPGLLDPEIAAFRRHMAMAGQDFPPFETLPPDAARALAAQARATLPARRPAVAHVGDIVIEEATPPLRARIFSPGPAAEGVLVYLHGGGWTLFGLDTHDRLMREYAVGANLAVVGLDYALAPEHVFPVALEQVMDCLRALPDHLGPLADLPLFVGGDSAGANLSLAAAIGLRDAGAGLHGRLRGLLLSYGVYDSACDTPSYTRFAGPDFMLTRDEMLFFWQRYIPDAARRALPLASPLRADLAGLPPVFMTIAECDVLADENHAMADRLRAAGNAVTARSYPGATHSFLEALDVAGLAARAVGDQIAWLRARRPGRGGGMTLRRGLFLAHRYAGLGIALFLMLAAATGTALVFRDRADAALNPGLFRVPAGPVRPAAELMARVLAAHPSWRVVRFDLRPRSGSALRAVMTRAPGAAPEDVFIDPRDGRVTGTRTRQGRPDRAHAMQLLYDLHDTLALGNAGRLFMGSIAACWLALTVAGLVVTLPRRRPLLAAWRPAWGLNRQMLARRLWPELHRTIGLWTMPFMIVIALTSVAMNFFDEAFAPLAAFLSPPRAGSPFAEGAPPPPARSGSVLDYAAAEAIARAWAARAYPGAMPVALADDPARDLYGVSFAPGGTPLYTGFGRITCEIDRHDGRIVWVDDPRLDGAGTLAIRLLYPLHSGQIGGWPTMAGVLAIGLACGFMIVSGVLPWLRRQTGRPRPRRRA</sequence>
<evidence type="ECO:0000313" key="4">
    <source>
        <dbReference type="Proteomes" id="UP000589085"/>
    </source>
</evidence>
<dbReference type="Pfam" id="PF03929">
    <property type="entry name" value="PepSY_TM"/>
    <property type="match status" value="1"/>
</dbReference>
<dbReference type="InterPro" id="IPR013094">
    <property type="entry name" value="AB_hydrolase_3"/>
</dbReference>
<dbReference type="PANTHER" id="PTHR34219:SF5">
    <property type="entry name" value="BLR4505 PROTEIN"/>
    <property type="match status" value="1"/>
</dbReference>
<dbReference type="InterPro" id="IPR005625">
    <property type="entry name" value="PepSY-ass_TM"/>
</dbReference>
<keyword evidence="1" id="KW-1133">Transmembrane helix</keyword>
<gene>
    <name evidence="3" type="ORF">HLH48_11305</name>
</gene>
<dbReference type="Proteomes" id="UP000589085">
    <property type="component" value="Unassembled WGS sequence"/>
</dbReference>